<dbReference type="Pfam" id="PF13704">
    <property type="entry name" value="Glyco_tranf_2_4"/>
    <property type="match status" value="1"/>
</dbReference>
<keyword evidence="1" id="KW-0808">Transferase</keyword>
<dbReference type="Proteomes" id="UP000198977">
    <property type="component" value="Unassembled WGS sequence"/>
</dbReference>
<gene>
    <name evidence="1" type="ORF">SAMN04488523_10989</name>
</gene>
<dbReference type="EMBL" id="FOMW01000009">
    <property type="protein sequence ID" value="SFE66385.1"/>
    <property type="molecule type" value="Genomic_DNA"/>
</dbReference>
<dbReference type="OrthoDB" id="7203640at2"/>
<keyword evidence="2" id="KW-1185">Reference proteome</keyword>
<evidence type="ECO:0000313" key="1">
    <source>
        <dbReference type="EMBL" id="SFE66385.1"/>
    </source>
</evidence>
<dbReference type="GO" id="GO:0016740">
    <property type="term" value="F:transferase activity"/>
    <property type="evidence" value="ECO:0007669"/>
    <property type="project" value="UniProtKB-KW"/>
</dbReference>
<protein>
    <submittedName>
        <fullName evidence="1">Glycosyl transferase family 2</fullName>
    </submittedName>
</protein>
<organism evidence="1 2">
    <name type="scientific">Sulfitobacter brevis</name>
    <dbReference type="NCBI Taxonomy" id="74348"/>
    <lineage>
        <taxon>Bacteria</taxon>
        <taxon>Pseudomonadati</taxon>
        <taxon>Pseudomonadota</taxon>
        <taxon>Alphaproteobacteria</taxon>
        <taxon>Rhodobacterales</taxon>
        <taxon>Roseobacteraceae</taxon>
        <taxon>Sulfitobacter</taxon>
    </lineage>
</organism>
<proteinExistence type="predicted"/>
<accession>A0A1I2CE36</accession>
<dbReference type="STRING" id="74348.SAMN04488523_10989"/>
<dbReference type="AlphaFoldDB" id="A0A1I2CE36"/>
<evidence type="ECO:0000313" key="2">
    <source>
        <dbReference type="Proteomes" id="UP000198977"/>
    </source>
</evidence>
<name>A0A1I2CE36_9RHOB</name>
<dbReference type="RefSeq" id="WP_093924340.1">
    <property type="nucleotide sequence ID" value="NZ_FOMW01000009.1"/>
</dbReference>
<reference evidence="1 2" key="1">
    <citation type="submission" date="2016-10" db="EMBL/GenBank/DDBJ databases">
        <authorList>
            <person name="de Groot N.N."/>
        </authorList>
    </citation>
    <scope>NUCLEOTIDE SEQUENCE [LARGE SCALE GENOMIC DNA]</scope>
    <source>
        <strain evidence="1 2">DSM 11443</strain>
    </source>
</reference>
<sequence length="314" mass="34884">MANLTTWGLSATILAPAADILRFAAYHLEAGAQRLYIYLDAENAQAFEALKAHPKVRVQTCDTAWWNKVGNGRPKKHQVRQTMNATHAYNRKAEVDWLIHMDADEFLVSAEPVAEILGTLTSETLAARIRPMEALSGDGTAFKAFVPNGPDRNRIVQDIYPTFGAHLKGGFLSHLAGKVFVRTGLAGVRVQIHNAFQNETMIPTEEQQAGIGLAHMHAKTWDQWHAAYRYRLAQGSYRAELAPNKPRDKGGMSMHDLFQQIEAQDPESGLKAFFDEVCADTPRLRGKLAEHGLLRQANLNLDGLLSTHFPHVSL</sequence>